<dbReference type="InterPro" id="IPR017926">
    <property type="entry name" value="GATASE"/>
</dbReference>
<dbReference type="InterPro" id="IPR029062">
    <property type="entry name" value="Class_I_gatase-like"/>
</dbReference>
<name>A0A0K1ECA8_CHOCO</name>
<protein>
    <recommendedName>
        <fullName evidence="2">Glutamine amidotransferase domain-containing protein</fullName>
    </recommendedName>
</protein>
<reference evidence="3 4" key="1">
    <citation type="submission" date="2015-07" db="EMBL/GenBank/DDBJ databases">
        <title>Genome analysis of myxobacterium Chondromyces crocatus Cm c5 reveals a high potential for natural compound synthesis and the genetic basis for the loss of fruiting body formation.</title>
        <authorList>
            <person name="Zaburannyi N."/>
            <person name="Bunk B."/>
            <person name="Maier J."/>
            <person name="Overmann J."/>
            <person name="Mueller R."/>
        </authorList>
    </citation>
    <scope>NUCLEOTIDE SEQUENCE [LARGE SCALE GENOMIC DNA]</scope>
    <source>
        <strain evidence="3 4">Cm c5</strain>
    </source>
</reference>
<sequence>MLSEHTIQDRIVDFIYESAAYSARTSRCSPGVPRRFQANVTHVDTVGRLPPGAVSLARSEQDEHQAIRFTPTCYGVQYHPEIDAEIMRGYIEGRRETLDAERFDVEALLDGVTEAEAGRRTMHNFLRHVVFRSRCTDPTFSIPWDVLGGPFLGATAWRPHVPGGTRMTPTGAARYPSGHRHRDQPSAGG</sequence>
<dbReference type="KEGG" id="ccro:CMC5_024620"/>
<evidence type="ECO:0000313" key="3">
    <source>
        <dbReference type="EMBL" id="AKT38317.1"/>
    </source>
</evidence>
<dbReference type="AlphaFoldDB" id="A0A0K1ECA8"/>
<dbReference type="Gene3D" id="3.40.50.880">
    <property type="match status" value="1"/>
</dbReference>
<proteinExistence type="predicted"/>
<keyword evidence="4" id="KW-1185">Reference proteome</keyword>
<dbReference type="STRING" id="52.CMC5_024620"/>
<feature type="domain" description="Glutamine amidotransferase" evidence="2">
    <location>
        <begin position="30"/>
        <end position="83"/>
    </location>
</feature>
<dbReference type="EMBL" id="CP012159">
    <property type="protein sequence ID" value="AKT38317.1"/>
    <property type="molecule type" value="Genomic_DNA"/>
</dbReference>
<accession>A0A0K1ECA8</accession>
<dbReference type="Proteomes" id="UP000067626">
    <property type="component" value="Chromosome"/>
</dbReference>
<evidence type="ECO:0000256" key="1">
    <source>
        <dbReference type="SAM" id="MobiDB-lite"/>
    </source>
</evidence>
<dbReference type="SUPFAM" id="SSF52317">
    <property type="entry name" value="Class I glutamine amidotransferase-like"/>
    <property type="match status" value="1"/>
</dbReference>
<evidence type="ECO:0000259" key="2">
    <source>
        <dbReference type="Pfam" id="PF00117"/>
    </source>
</evidence>
<dbReference type="Pfam" id="PF00117">
    <property type="entry name" value="GATase"/>
    <property type="match status" value="1"/>
</dbReference>
<organism evidence="3 4">
    <name type="scientific">Chondromyces crocatus</name>
    <dbReference type="NCBI Taxonomy" id="52"/>
    <lineage>
        <taxon>Bacteria</taxon>
        <taxon>Pseudomonadati</taxon>
        <taxon>Myxococcota</taxon>
        <taxon>Polyangia</taxon>
        <taxon>Polyangiales</taxon>
        <taxon>Polyangiaceae</taxon>
        <taxon>Chondromyces</taxon>
    </lineage>
</organism>
<evidence type="ECO:0000313" key="4">
    <source>
        <dbReference type="Proteomes" id="UP000067626"/>
    </source>
</evidence>
<feature type="region of interest" description="Disordered" evidence="1">
    <location>
        <begin position="162"/>
        <end position="189"/>
    </location>
</feature>
<gene>
    <name evidence="3" type="ORF">CMC5_024620</name>
</gene>